<keyword evidence="1" id="KW-0812">Transmembrane</keyword>
<sequence>MGIPYKSYTSTRAARRSSATSCSRWWSHGICSRLSCIFKRLLSRWFRYTSLSYILDSAFATLLSIADTIFISCILKCTFSGFKSFINLLFSGLFFCIDQTLVLIDRISLTLSCIFKRLLSRWFRYTSLSYILDSAFATLLSIADTIFISCILKCTFSGFKSFINLLFSGLFFCIDQTLVLIDRISLTLSCIFKRLLSRVFPQGLCCCNKILRKSRYKSLKRSSCSIWNNCGNSSKILCTYLSVYILRLTKDGLPILSNLGLCNNMISSSMHIIMI</sequence>
<name>A0AA95IJ33_STREE</name>
<keyword evidence="1" id="KW-1133">Transmembrane helix</keyword>
<feature type="transmembrane region" description="Helical" evidence="1">
    <location>
        <begin position="162"/>
        <end position="181"/>
    </location>
</feature>
<feature type="transmembrane region" description="Helical" evidence="1">
    <location>
        <begin position="128"/>
        <end position="150"/>
    </location>
</feature>
<reference evidence="2 3" key="1">
    <citation type="submission" date="2019-04" db="EMBL/GenBank/DDBJ databases">
        <authorList>
            <consortium name="Pathogen Informatics"/>
        </authorList>
    </citation>
    <scope>NUCLEOTIDE SEQUENCE [LARGE SCALE GENOMIC DNA]</scope>
    <source>
        <strain evidence="2 3">GPSC211</strain>
    </source>
</reference>
<comment type="caution">
    <text evidence="2">The sequence shown here is derived from an EMBL/GenBank/DDBJ whole genome shotgun (WGS) entry which is preliminary data.</text>
</comment>
<feature type="transmembrane region" description="Helical" evidence="1">
    <location>
        <begin position="87"/>
        <end position="108"/>
    </location>
</feature>
<proteinExistence type="predicted"/>
<evidence type="ECO:0000313" key="2">
    <source>
        <dbReference type="EMBL" id="VNH07209.1"/>
    </source>
</evidence>
<dbReference type="AlphaFoldDB" id="A0AA95IJ33"/>
<feature type="transmembrane region" description="Helical" evidence="1">
    <location>
        <begin position="51"/>
        <end position="75"/>
    </location>
</feature>
<evidence type="ECO:0000256" key="1">
    <source>
        <dbReference type="SAM" id="Phobius"/>
    </source>
</evidence>
<dbReference type="EMBL" id="CAASRX010000045">
    <property type="protein sequence ID" value="VNH07209.1"/>
    <property type="molecule type" value="Genomic_DNA"/>
</dbReference>
<keyword evidence="1" id="KW-0472">Membrane</keyword>
<dbReference type="Proteomes" id="UP000310818">
    <property type="component" value="Unassembled WGS sequence"/>
</dbReference>
<gene>
    <name evidence="2" type="ORF">SAMEA3353485_02214</name>
</gene>
<evidence type="ECO:0000313" key="3">
    <source>
        <dbReference type="Proteomes" id="UP000310818"/>
    </source>
</evidence>
<organism evidence="2 3">
    <name type="scientific">Streptococcus pneumoniae</name>
    <dbReference type="NCBI Taxonomy" id="1313"/>
    <lineage>
        <taxon>Bacteria</taxon>
        <taxon>Bacillati</taxon>
        <taxon>Bacillota</taxon>
        <taxon>Bacilli</taxon>
        <taxon>Lactobacillales</taxon>
        <taxon>Streptococcaceae</taxon>
        <taxon>Streptococcus</taxon>
    </lineage>
</organism>
<protein>
    <submittedName>
        <fullName evidence="2">Uncharacterized protein</fullName>
    </submittedName>
</protein>
<accession>A0AA95IJ33</accession>